<name>A0A7J2U762_9CREN</name>
<dbReference type="AlphaFoldDB" id="A0A7J2U762"/>
<sequence>MGKEQRLGYPSITVERLYLSRKHIALFIATAVTSIAIAIFIALSTATPVAVIGGGIVEGIISFTSSRVYVLGKPVIFRALESLSIISLAIFIGASITIVFSVYGLTRLLTSKEEIHVVRSNGVDTLKVINIVYLEYIPASGLVAMLLVTLFMALLRVVVADIVPALPLGGCVSTLAGMLCLERSRVIYTPLYIALLKNPWILIALALLPLALSSIAIYIEFELYRKQIRNVLTT</sequence>
<comment type="caution">
    <text evidence="2">The sequence shown here is derived from an EMBL/GenBank/DDBJ whole genome shotgun (WGS) entry which is preliminary data.</text>
</comment>
<feature type="transmembrane region" description="Helical" evidence="1">
    <location>
        <begin position="24"/>
        <end position="43"/>
    </location>
</feature>
<feature type="transmembrane region" description="Helical" evidence="1">
    <location>
        <begin position="49"/>
        <end position="70"/>
    </location>
</feature>
<feature type="transmembrane region" description="Helical" evidence="1">
    <location>
        <begin position="82"/>
        <end position="103"/>
    </location>
</feature>
<feature type="transmembrane region" description="Helical" evidence="1">
    <location>
        <begin position="199"/>
        <end position="219"/>
    </location>
</feature>
<keyword evidence="1" id="KW-0472">Membrane</keyword>
<organism evidence="2">
    <name type="scientific">Ignisphaera aggregans</name>
    <dbReference type="NCBI Taxonomy" id="334771"/>
    <lineage>
        <taxon>Archaea</taxon>
        <taxon>Thermoproteota</taxon>
        <taxon>Thermoprotei</taxon>
        <taxon>Desulfurococcales</taxon>
        <taxon>Desulfurococcaceae</taxon>
        <taxon>Ignisphaera</taxon>
    </lineage>
</organism>
<keyword evidence="1" id="KW-0812">Transmembrane</keyword>
<gene>
    <name evidence="2" type="ORF">ENO26_10935</name>
</gene>
<feature type="transmembrane region" description="Helical" evidence="1">
    <location>
        <begin position="162"/>
        <end position="179"/>
    </location>
</feature>
<reference evidence="2" key="1">
    <citation type="journal article" date="2020" name="mSystems">
        <title>Genome- and Community-Level Interaction Insights into Carbon Utilization and Element Cycling Functions of Hydrothermarchaeota in Hydrothermal Sediment.</title>
        <authorList>
            <person name="Zhou Z."/>
            <person name="Liu Y."/>
            <person name="Xu W."/>
            <person name="Pan J."/>
            <person name="Luo Z.H."/>
            <person name="Li M."/>
        </authorList>
    </citation>
    <scope>NUCLEOTIDE SEQUENCE [LARGE SCALE GENOMIC DNA]</scope>
    <source>
        <strain evidence="2">SpSt-125</strain>
    </source>
</reference>
<feature type="transmembrane region" description="Helical" evidence="1">
    <location>
        <begin position="136"/>
        <end position="155"/>
    </location>
</feature>
<evidence type="ECO:0000256" key="1">
    <source>
        <dbReference type="SAM" id="Phobius"/>
    </source>
</evidence>
<dbReference type="EMBL" id="DSEU01000076">
    <property type="protein sequence ID" value="HEM68052.1"/>
    <property type="molecule type" value="Genomic_DNA"/>
</dbReference>
<proteinExistence type="predicted"/>
<accession>A0A7J2U762</accession>
<evidence type="ECO:0000313" key="2">
    <source>
        <dbReference type="EMBL" id="HEM68052.1"/>
    </source>
</evidence>
<protein>
    <submittedName>
        <fullName evidence="2">Uncharacterized protein</fullName>
    </submittedName>
</protein>
<keyword evidence="1" id="KW-1133">Transmembrane helix</keyword>